<dbReference type="PANTHER" id="PTHR42899:SF1">
    <property type="entry name" value="SPERMATOGENESIS-ASSOCIATED PROTEIN 20"/>
    <property type="match status" value="1"/>
</dbReference>
<dbReference type="OrthoDB" id="9762614at2"/>
<sequence length="694" mass="77610">MSNLLSRETSPYLLQHAENPVNWYPWGPEALSLAHETNRPILLSIGYSACHWCHVMAHESFEDPETASVMNESFINIKVDREERPDLDHIYQMAHTVITKRNGGWPLTMFLTPDQVPFAGGTYFPKSPRFGLPGFISVLHQIRQFYDENKEALSGTKHPVTELLSRSDALGEGANPDPSSLTIEPEARLRDSLRARFDSEDGGFTPAPKFPHPMDIAACLREYEREGEVFDLWMARHTLERMASGGIYDQIGGGFSRYSVDGTWTIPHFEKMLYDNALLLCVYAEGAHLSEDAGLASVCDGIVTWLFREMRDSSGAFHAALDADSEGEEGKYYVWTREEVSRILTPEEYQVVSLTYGLSETPNFEHEFWHFRKNLPFSEVASRLSLTEGPFHSLLSSAKEKLLSVRSQRIPPGKDDKVLTGWNGLLARGLIRAGRILDRPEWIMEGQKILDILRETLWTGDHLLAVRTKGESRLNAYLDDYAYVLDALVESLATVYRPSDLAWALSLADVLVSKFWDDAAGGFHFTSHDHEQLIHRPKSGHDAAIPSGSAVTCRALNRLAHLSGRMDWLEKVGRTLALYSKPMLEQPMGYASMIMALGEYLSPPVIVLVRGKSSLEWSLSARAKSPLDTLIIDLGERDSLSLPDFLQKPPATGVSFETQADVCGGGVCLSPVTDLKDLLSQIRTVTGRPKKENE</sequence>
<dbReference type="EMBL" id="AP012342">
    <property type="protein sequence ID" value="BAM07848.1"/>
    <property type="molecule type" value="Genomic_DNA"/>
</dbReference>
<dbReference type="SUPFAM" id="SSF52833">
    <property type="entry name" value="Thioredoxin-like"/>
    <property type="match status" value="1"/>
</dbReference>
<dbReference type="Proteomes" id="UP000007382">
    <property type="component" value="Chromosome"/>
</dbReference>
<dbReference type="STRING" id="1162668.LFE_2175"/>
<proteinExistence type="predicted"/>
<evidence type="ECO:0000313" key="3">
    <source>
        <dbReference type="Proteomes" id="UP000007382"/>
    </source>
</evidence>
<dbReference type="AlphaFoldDB" id="I0IRE9"/>
<dbReference type="SUPFAM" id="SSF48208">
    <property type="entry name" value="Six-hairpin glycosidases"/>
    <property type="match status" value="1"/>
</dbReference>
<dbReference type="Pfam" id="PF03190">
    <property type="entry name" value="Thioredox_DsbH"/>
    <property type="match status" value="1"/>
</dbReference>
<feature type="domain" description="Spermatogenesis-associated protein 20-like TRX" evidence="1">
    <location>
        <begin position="3"/>
        <end position="164"/>
    </location>
</feature>
<dbReference type="GO" id="GO:0005975">
    <property type="term" value="P:carbohydrate metabolic process"/>
    <property type="evidence" value="ECO:0007669"/>
    <property type="project" value="InterPro"/>
</dbReference>
<keyword evidence="3" id="KW-1185">Reference proteome</keyword>
<accession>I0IRE9</accession>
<dbReference type="InterPro" id="IPR036249">
    <property type="entry name" value="Thioredoxin-like_sf"/>
</dbReference>
<reference evidence="3" key="2">
    <citation type="submission" date="2012-03" db="EMBL/GenBank/DDBJ databases">
        <title>The complete genome sequence of the pioneer microbe on fresh volcanic deposit, Leptospirillum ferrooxidans strain C2-3.</title>
        <authorList>
            <person name="Fujimura R."/>
            <person name="Sato Y."/>
            <person name="Nishizawa T."/>
            <person name="Nanba K."/>
            <person name="Oshima K."/>
            <person name="Hattori M."/>
            <person name="Kamijo T."/>
            <person name="Ohta H."/>
        </authorList>
    </citation>
    <scope>NUCLEOTIDE SEQUENCE [LARGE SCALE GENOMIC DNA]</scope>
    <source>
        <strain evidence="3">C2-3</strain>
    </source>
</reference>
<dbReference type="InterPro" id="IPR008928">
    <property type="entry name" value="6-hairpin_glycosidase_sf"/>
</dbReference>
<dbReference type="Gene3D" id="3.40.30.10">
    <property type="entry name" value="Glutaredoxin"/>
    <property type="match status" value="1"/>
</dbReference>
<dbReference type="PIRSF" id="PIRSF006402">
    <property type="entry name" value="UCP006402_thioredoxin"/>
    <property type="match status" value="1"/>
</dbReference>
<name>I0IRE9_LEPFC</name>
<dbReference type="KEGG" id="lfc:LFE_2175"/>
<organism evidence="2 3">
    <name type="scientific">Leptospirillum ferrooxidans (strain C2-3)</name>
    <dbReference type="NCBI Taxonomy" id="1162668"/>
    <lineage>
        <taxon>Bacteria</taxon>
        <taxon>Pseudomonadati</taxon>
        <taxon>Nitrospirota</taxon>
        <taxon>Nitrospiria</taxon>
        <taxon>Nitrospirales</taxon>
        <taxon>Nitrospiraceae</taxon>
        <taxon>Leptospirillum</taxon>
    </lineage>
</organism>
<evidence type="ECO:0000259" key="1">
    <source>
        <dbReference type="Pfam" id="PF03190"/>
    </source>
</evidence>
<dbReference type="InterPro" id="IPR004879">
    <property type="entry name" value="Ssp411-like_TRX"/>
</dbReference>
<dbReference type="CDD" id="cd02955">
    <property type="entry name" value="SSP411"/>
    <property type="match status" value="1"/>
</dbReference>
<reference evidence="2 3" key="1">
    <citation type="journal article" date="2012" name="J. Bacteriol.">
        <title>Complete Genome Sequence of Leptospirillum ferrooxidans Strain C2-3, Isolated from a Fresh Volcanic Ash Deposit on the Island of Miyake, Japan.</title>
        <authorList>
            <person name="Fujimura R."/>
            <person name="Sato Y."/>
            <person name="Nishizawa T."/>
            <person name="Oshima K."/>
            <person name="Kim S.-W."/>
            <person name="Hattori M."/>
            <person name="Kamijo T."/>
            <person name="Ohta H."/>
        </authorList>
    </citation>
    <scope>NUCLEOTIDE SEQUENCE [LARGE SCALE GENOMIC DNA]</scope>
    <source>
        <strain evidence="2 3">C2-3</strain>
    </source>
</reference>
<evidence type="ECO:0000313" key="2">
    <source>
        <dbReference type="EMBL" id="BAM07848.1"/>
    </source>
</evidence>
<dbReference type="RefSeq" id="WP_014450331.1">
    <property type="nucleotide sequence ID" value="NC_017094.1"/>
</dbReference>
<protein>
    <recommendedName>
        <fullName evidence="1">Spermatogenesis-associated protein 20-like TRX domain-containing protein</fullName>
    </recommendedName>
</protein>
<gene>
    <name evidence="2" type="ordered locus">LFE_2175</name>
</gene>
<dbReference type="PANTHER" id="PTHR42899">
    <property type="entry name" value="SPERMATOGENESIS-ASSOCIATED PROTEIN 20"/>
    <property type="match status" value="1"/>
</dbReference>
<dbReference type="HOGENOM" id="CLU_014051_4_2_0"/>
<dbReference type="InterPro" id="IPR024705">
    <property type="entry name" value="Ssp411"/>
</dbReference>
<dbReference type="eggNOG" id="COG1331">
    <property type="taxonomic scope" value="Bacteria"/>
</dbReference>
<dbReference type="PATRIC" id="fig|1162668.3.peg.2574"/>